<keyword evidence="3" id="KW-1185">Reference proteome</keyword>
<feature type="region of interest" description="Disordered" evidence="1">
    <location>
        <begin position="1"/>
        <end position="44"/>
    </location>
</feature>
<evidence type="ECO:0000313" key="2">
    <source>
        <dbReference type="EMBL" id="KAK4827084.1"/>
    </source>
</evidence>
<gene>
    <name evidence="2" type="ORF">QYF61_014186</name>
</gene>
<protein>
    <submittedName>
        <fullName evidence="2">Uncharacterized protein</fullName>
    </submittedName>
</protein>
<proteinExistence type="predicted"/>
<dbReference type="Proteomes" id="UP001333110">
    <property type="component" value="Unassembled WGS sequence"/>
</dbReference>
<reference evidence="2 3" key="1">
    <citation type="journal article" date="2023" name="J. Hered.">
        <title>Chromosome-level genome of the wood stork (Mycteria americana) provides insight into avian chromosome evolution.</title>
        <authorList>
            <person name="Flamio R. Jr."/>
            <person name="Ramstad K.M."/>
        </authorList>
    </citation>
    <scope>NUCLEOTIDE SEQUENCE [LARGE SCALE GENOMIC DNA]</scope>
    <source>
        <strain evidence="2">JAX WOST 10</strain>
    </source>
</reference>
<comment type="caution">
    <text evidence="2">The sequence shown here is derived from an EMBL/GenBank/DDBJ whole genome shotgun (WGS) entry which is preliminary data.</text>
</comment>
<dbReference type="EMBL" id="JAUNZN010000002">
    <property type="protein sequence ID" value="KAK4827084.1"/>
    <property type="molecule type" value="Genomic_DNA"/>
</dbReference>
<feature type="compositionally biased region" description="Polar residues" evidence="1">
    <location>
        <begin position="29"/>
        <end position="44"/>
    </location>
</feature>
<name>A0AAN7NK88_MYCAM</name>
<sequence length="318" mass="34864">MTTLALARRPGGRFGARWAGREAGGSRQYPPSAQRVTHQASGSTNIQGLEEAKEQGLQQEPLDETIQQCRHQKYLSEEGAGGITYDKVPGRTDRLPAITYSPAKSAAHTEFLAHQRVHQLEIYQAQMATVGMAGLDKHRPVSRTPSSPADSTLPHPAVDQASQHVYTTAFVWSLYRGRFYGQTLGSPVTQGASPIGMSNPSAISRDIFKYVRLLRAPSILTLNVSRDGESTTSLGNLFQCLTTLILKNFFLVSSLNLPPFRPPLSTERLQCLPGSLLFSKLSNSNSLSLSSWERCSIPLIIFVALLWTCSNRSVSFLC</sequence>
<organism evidence="2 3">
    <name type="scientific">Mycteria americana</name>
    <name type="common">Wood stork</name>
    <dbReference type="NCBI Taxonomy" id="33587"/>
    <lineage>
        <taxon>Eukaryota</taxon>
        <taxon>Metazoa</taxon>
        <taxon>Chordata</taxon>
        <taxon>Craniata</taxon>
        <taxon>Vertebrata</taxon>
        <taxon>Euteleostomi</taxon>
        <taxon>Archelosauria</taxon>
        <taxon>Archosauria</taxon>
        <taxon>Dinosauria</taxon>
        <taxon>Saurischia</taxon>
        <taxon>Theropoda</taxon>
        <taxon>Coelurosauria</taxon>
        <taxon>Aves</taxon>
        <taxon>Neognathae</taxon>
        <taxon>Neoaves</taxon>
        <taxon>Aequornithes</taxon>
        <taxon>Ciconiiformes</taxon>
        <taxon>Ciconiidae</taxon>
        <taxon>Mycteria</taxon>
    </lineage>
</organism>
<evidence type="ECO:0000313" key="3">
    <source>
        <dbReference type="Proteomes" id="UP001333110"/>
    </source>
</evidence>
<accession>A0AAN7NK88</accession>
<evidence type="ECO:0000256" key="1">
    <source>
        <dbReference type="SAM" id="MobiDB-lite"/>
    </source>
</evidence>
<dbReference type="AlphaFoldDB" id="A0AAN7NK88"/>